<evidence type="ECO:0000313" key="2">
    <source>
        <dbReference type="EMBL" id="MBC8539172.1"/>
    </source>
</evidence>
<dbReference type="Pfam" id="PF09861">
    <property type="entry name" value="Lar_N"/>
    <property type="match status" value="1"/>
</dbReference>
<dbReference type="EMBL" id="JACRSS010000005">
    <property type="protein sequence ID" value="MBC8539172.1"/>
    <property type="molecule type" value="Genomic_DNA"/>
</dbReference>
<gene>
    <name evidence="2" type="ORF">H8693_09550</name>
</gene>
<feature type="domain" description="LarA-like N-terminal" evidence="1">
    <location>
        <begin position="39"/>
        <end position="159"/>
    </location>
</feature>
<dbReference type="AlphaFoldDB" id="A0A926DK19"/>
<proteinExistence type="predicted"/>
<keyword evidence="3" id="KW-1185">Reference proteome</keyword>
<dbReference type="GO" id="GO:0050043">
    <property type="term" value="F:lactate racemase activity"/>
    <property type="evidence" value="ECO:0007669"/>
    <property type="project" value="InterPro"/>
</dbReference>
<organism evidence="2 3">
    <name type="scientific">Guopingia tenuis</name>
    <dbReference type="NCBI Taxonomy" id="2763656"/>
    <lineage>
        <taxon>Bacteria</taxon>
        <taxon>Bacillati</taxon>
        <taxon>Bacillota</taxon>
        <taxon>Clostridia</taxon>
        <taxon>Christensenellales</taxon>
        <taxon>Christensenellaceae</taxon>
        <taxon>Guopingia</taxon>
    </lineage>
</organism>
<evidence type="ECO:0000313" key="3">
    <source>
        <dbReference type="Proteomes" id="UP000617951"/>
    </source>
</evidence>
<dbReference type="Gene3D" id="3.40.50.11440">
    <property type="match status" value="1"/>
</dbReference>
<dbReference type="RefSeq" id="WP_249280780.1">
    <property type="nucleotide sequence ID" value="NZ_JACRSS010000005.1"/>
</dbReference>
<evidence type="ECO:0000259" key="1">
    <source>
        <dbReference type="Pfam" id="PF09861"/>
    </source>
</evidence>
<accession>A0A926DK19</accession>
<sequence>MSVYTEIFRGLEIPRFARVTYALPSAHLADPAEETRRNIEKSGLLSRIHPGESVCIGVGSREIGNLQSIVRALVESLRPTGAEIFIVPAMGSHGGATPEGQREILAGYGITQEALGVPIRATMETVLVGRTPSGLDVRMDAYAAGADHIIPVGRIKAHTDFRGPVESGLMKMLAIGLGKQYGASICHKMGFPNMSKNVMEFGQVMIQNRPVLFGLGILENAHHQTAKIAVIPAERIAEEEPPLLLEAKALMARLPFQKADVLLMDEIGKNISGAGMDPNVTGRSTMLGRSAPDFDQIVVFDLTDVSHGNGTGLGNADISTKRVFEKFRFEMTYPNCFTCKDGLGVKLPIIMPSDAQAILAALKLLPVPPAERAPRIVWLKNTLCLESFLISEALLPEAEAIPGMTVSAPPQPVPLDENGNIDRARLL</sequence>
<comment type="caution">
    <text evidence="2">The sequence shown here is derived from an EMBL/GenBank/DDBJ whole genome shotgun (WGS) entry which is preliminary data.</text>
</comment>
<dbReference type="InterPro" id="IPR018657">
    <property type="entry name" value="LarA-like_N"/>
</dbReference>
<name>A0A926DK19_9FIRM</name>
<protein>
    <submittedName>
        <fullName evidence="2">DUF2088 domain-containing protein</fullName>
    </submittedName>
</protein>
<dbReference type="Proteomes" id="UP000617951">
    <property type="component" value="Unassembled WGS sequence"/>
</dbReference>
<reference evidence="2" key="1">
    <citation type="submission" date="2020-08" db="EMBL/GenBank/DDBJ databases">
        <title>Genome public.</title>
        <authorList>
            <person name="Liu C."/>
            <person name="Sun Q."/>
        </authorList>
    </citation>
    <scope>NUCLEOTIDE SEQUENCE</scope>
    <source>
        <strain evidence="2">NSJ-63</strain>
    </source>
</reference>